<dbReference type="Proteomes" id="UP000490939">
    <property type="component" value="Unassembled WGS sequence"/>
</dbReference>
<proteinExistence type="predicted"/>
<evidence type="ECO:0000256" key="1">
    <source>
        <dbReference type="SAM" id="MobiDB-lite"/>
    </source>
</evidence>
<sequence>MGFPTGPAQSYRNPNSIPGLGSLVAPNPNNPSKYVKAYSLEPGEIGDGMEMMEEPRIDELRIVAMEVKMEKLEKDNDALRKLVAHLCVGVASISDNIPKIAQQESNGDLALDKMAADMRATLLENKETVVVRNPDTPMSDQLTEDTTSGAEQGPPSTTVQYLSKSQEKVTKEFLAIQKRMANVEAGFESHRKNNAKDRADVHVTRDTQKKTTEAIQIEIKDLKRMLERVTEGNDQARRTDLHQRIKMAMQMRLHKDQYTQLWEKLIQVAASSGSTILEQVYSAQRSVQKQNTGINFIASKLYNAALAGPLPAQIGHVRSTRRDLEMMRSGRVINGPNDIRIMLQSEDIVMFNHIIEQIEEMFKELKKTNPRWEVEIRAHEPRAIGFNNASNNNSNNVNSPRLIPAGPKRAREDDEEREKERLDRELDRDFDDRRESWGQRQQQLGRNRNGQPFQRQRGFAEQGYGSRDNPSHDSKRRR</sequence>
<evidence type="ECO:0000313" key="3">
    <source>
        <dbReference type="EMBL" id="KAE9978609.1"/>
    </source>
</evidence>
<evidence type="ECO:0000313" key="2">
    <source>
        <dbReference type="EMBL" id="KAE9972357.1"/>
    </source>
</evidence>
<accession>A0A8H3YYK4</accession>
<feature type="compositionally biased region" description="Low complexity" evidence="1">
    <location>
        <begin position="387"/>
        <end position="399"/>
    </location>
</feature>
<dbReference type="AlphaFoldDB" id="A0A8H3YYK4"/>
<dbReference type="Proteomes" id="UP000433883">
    <property type="component" value="Unassembled WGS sequence"/>
</dbReference>
<name>A0A8H3YYK4_VENIN</name>
<feature type="region of interest" description="Disordered" evidence="1">
    <location>
        <begin position="1"/>
        <end position="25"/>
    </location>
</feature>
<keyword evidence="4" id="KW-1185">Reference proteome</keyword>
<organism evidence="3 4">
    <name type="scientific">Venturia inaequalis</name>
    <name type="common">Apple scab fungus</name>
    <dbReference type="NCBI Taxonomy" id="5025"/>
    <lineage>
        <taxon>Eukaryota</taxon>
        <taxon>Fungi</taxon>
        <taxon>Dikarya</taxon>
        <taxon>Ascomycota</taxon>
        <taxon>Pezizomycotina</taxon>
        <taxon>Dothideomycetes</taxon>
        <taxon>Pleosporomycetidae</taxon>
        <taxon>Venturiales</taxon>
        <taxon>Venturiaceae</taxon>
        <taxon>Venturia</taxon>
    </lineage>
</organism>
<feature type="compositionally biased region" description="Basic and acidic residues" evidence="1">
    <location>
        <begin position="469"/>
        <end position="478"/>
    </location>
</feature>
<comment type="caution">
    <text evidence="3">The sequence shown here is derived from an EMBL/GenBank/DDBJ whole genome shotgun (WGS) entry which is preliminary data.</text>
</comment>
<evidence type="ECO:0000313" key="4">
    <source>
        <dbReference type="Proteomes" id="UP000490939"/>
    </source>
</evidence>
<feature type="region of interest" description="Disordered" evidence="1">
    <location>
        <begin position="133"/>
        <end position="163"/>
    </location>
</feature>
<gene>
    <name evidence="2" type="ORF">BLS_004067</name>
    <name evidence="3" type="ORF">EG327_007339</name>
</gene>
<reference evidence="3 4" key="1">
    <citation type="submission" date="2019-07" db="EMBL/GenBank/DDBJ databases">
        <title>Venturia inaequalis Genome Resource.</title>
        <authorList>
            <person name="Lichtner F.J."/>
        </authorList>
    </citation>
    <scope>NUCLEOTIDE SEQUENCE [LARGE SCALE GENOMIC DNA]</scope>
    <source>
        <strain evidence="2">Bline_iso_100314</strain>
        <strain evidence="3 4">DMI_063113</strain>
    </source>
</reference>
<feature type="compositionally biased region" description="Basic and acidic residues" evidence="1">
    <location>
        <begin position="418"/>
        <end position="437"/>
    </location>
</feature>
<feature type="region of interest" description="Disordered" evidence="1">
    <location>
        <begin position="385"/>
        <end position="478"/>
    </location>
</feature>
<feature type="compositionally biased region" description="Low complexity" evidence="1">
    <location>
        <begin position="438"/>
        <end position="451"/>
    </location>
</feature>
<feature type="compositionally biased region" description="Polar residues" evidence="1">
    <location>
        <begin position="7"/>
        <end position="16"/>
    </location>
</feature>
<protein>
    <submittedName>
        <fullName evidence="3">Uncharacterized protein</fullName>
    </submittedName>
</protein>
<dbReference type="EMBL" id="WNWR01000438">
    <property type="protein sequence ID" value="KAE9978609.1"/>
    <property type="molecule type" value="Genomic_DNA"/>
</dbReference>
<dbReference type="EMBL" id="WNWQ01000265">
    <property type="protein sequence ID" value="KAE9972357.1"/>
    <property type="molecule type" value="Genomic_DNA"/>
</dbReference>
<feature type="compositionally biased region" description="Polar residues" evidence="1">
    <location>
        <begin position="136"/>
        <end position="163"/>
    </location>
</feature>